<reference evidence="2 3" key="1">
    <citation type="journal article" date="2013" name="Biodegradation">
        <title>Quantitative proteomic analysis of ibuprofen-degrading Patulibacter sp. strain I11.</title>
        <authorList>
            <person name="Almeida B."/>
            <person name="Kjeldal H."/>
            <person name="Lolas I."/>
            <person name="Knudsen A.D."/>
            <person name="Carvalho G."/>
            <person name="Nielsen K.L."/>
            <person name="Barreto Crespo M.T."/>
            <person name="Stensballe A."/>
            <person name="Nielsen J.L."/>
        </authorList>
    </citation>
    <scope>NUCLEOTIDE SEQUENCE [LARGE SCALE GENOMIC DNA]</scope>
    <source>
        <strain evidence="2 3">I11</strain>
    </source>
</reference>
<dbReference type="PROSITE" id="PS50943">
    <property type="entry name" value="HTH_CROC1"/>
    <property type="match status" value="1"/>
</dbReference>
<dbReference type="InterPro" id="IPR001387">
    <property type="entry name" value="Cro/C1-type_HTH"/>
</dbReference>
<dbReference type="Pfam" id="PF01381">
    <property type="entry name" value="HTH_3"/>
    <property type="match status" value="1"/>
</dbReference>
<gene>
    <name evidence="2" type="ORF">PAI11_37770</name>
</gene>
<comment type="caution">
    <text evidence="2">The sequence shown here is derived from an EMBL/GenBank/DDBJ whole genome shotgun (WGS) entry which is preliminary data.</text>
</comment>
<dbReference type="AlphaFoldDB" id="H0EAA3"/>
<accession>H0EAA3</accession>
<dbReference type="SUPFAM" id="SSF47413">
    <property type="entry name" value="lambda repressor-like DNA-binding domains"/>
    <property type="match status" value="1"/>
</dbReference>
<protein>
    <recommendedName>
        <fullName evidence="1">HTH cro/C1-type domain-containing protein</fullName>
    </recommendedName>
</protein>
<sequence length="43" mass="4811">MAVRVYARWEAGETEPRAKHLRRLAQVLATSVEDLYPLAAEAA</sequence>
<dbReference type="Proteomes" id="UP000005143">
    <property type="component" value="Unassembled WGS sequence"/>
</dbReference>
<dbReference type="CDD" id="cd00093">
    <property type="entry name" value="HTH_XRE"/>
    <property type="match status" value="1"/>
</dbReference>
<dbReference type="InterPro" id="IPR010982">
    <property type="entry name" value="Lambda_DNA-bd_dom_sf"/>
</dbReference>
<dbReference type="GO" id="GO:0003677">
    <property type="term" value="F:DNA binding"/>
    <property type="evidence" value="ECO:0007669"/>
    <property type="project" value="InterPro"/>
</dbReference>
<dbReference type="Gene3D" id="1.10.260.40">
    <property type="entry name" value="lambda repressor-like DNA-binding domains"/>
    <property type="match status" value="1"/>
</dbReference>
<proteinExistence type="predicted"/>
<name>H0EAA3_9ACTN</name>
<dbReference type="EMBL" id="AGUD01000292">
    <property type="protein sequence ID" value="EHN09443.1"/>
    <property type="molecule type" value="Genomic_DNA"/>
</dbReference>
<evidence type="ECO:0000259" key="1">
    <source>
        <dbReference type="PROSITE" id="PS50943"/>
    </source>
</evidence>
<evidence type="ECO:0000313" key="3">
    <source>
        <dbReference type="Proteomes" id="UP000005143"/>
    </source>
</evidence>
<keyword evidence="3" id="KW-1185">Reference proteome</keyword>
<evidence type="ECO:0000313" key="2">
    <source>
        <dbReference type="EMBL" id="EHN09443.1"/>
    </source>
</evidence>
<feature type="domain" description="HTH cro/C1-type" evidence="1">
    <location>
        <begin position="6"/>
        <end position="35"/>
    </location>
</feature>
<organism evidence="2 3">
    <name type="scientific">Patulibacter medicamentivorans</name>
    <dbReference type="NCBI Taxonomy" id="1097667"/>
    <lineage>
        <taxon>Bacteria</taxon>
        <taxon>Bacillati</taxon>
        <taxon>Actinomycetota</taxon>
        <taxon>Thermoleophilia</taxon>
        <taxon>Solirubrobacterales</taxon>
        <taxon>Patulibacteraceae</taxon>
        <taxon>Patulibacter</taxon>
    </lineage>
</organism>